<keyword evidence="6" id="KW-0862">Zinc</keyword>
<proteinExistence type="predicted"/>
<dbReference type="PROSITE" id="PS01358">
    <property type="entry name" value="ZF_RANBP2_1"/>
    <property type="match status" value="3"/>
</dbReference>
<dbReference type="GO" id="GO:0005737">
    <property type="term" value="C:cytoplasm"/>
    <property type="evidence" value="ECO:0007669"/>
    <property type="project" value="TreeGrafter"/>
</dbReference>
<feature type="region of interest" description="Disordered" evidence="10">
    <location>
        <begin position="2184"/>
        <end position="2204"/>
    </location>
</feature>
<dbReference type="FunFam" id="2.30.29.30:FF:000018">
    <property type="entry name" value="E3 SUMO-protein ligase RanBP2"/>
    <property type="match status" value="4"/>
</dbReference>
<evidence type="ECO:0000256" key="6">
    <source>
        <dbReference type="ARBA" id="ARBA00022833"/>
    </source>
</evidence>
<accession>A0A9N9QT74</accession>
<dbReference type="Gene3D" id="2.30.29.30">
    <property type="entry name" value="Pleckstrin-homology domain (PH domain)/Phosphotyrosine-binding domain (PTB)"/>
    <property type="match status" value="5"/>
</dbReference>
<dbReference type="GO" id="GO:0005643">
    <property type="term" value="C:nuclear pore"/>
    <property type="evidence" value="ECO:0007669"/>
    <property type="project" value="TreeGrafter"/>
</dbReference>
<dbReference type="InterPro" id="IPR019734">
    <property type="entry name" value="TPR_rpt"/>
</dbReference>
<dbReference type="PROSITE" id="PS50005">
    <property type="entry name" value="TPR"/>
    <property type="match status" value="1"/>
</dbReference>
<dbReference type="GO" id="GO:0008270">
    <property type="term" value="F:zinc ion binding"/>
    <property type="evidence" value="ECO:0007669"/>
    <property type="project" value="UniProtKB-KW"/>
</dbReference>
<dbReference type="InterPro" id="IPR011993">
    <property type="entry name" value="PH-like_dom_sf"/>
</dbReference>
<dbReference type="SMART" id="SM00028">
    <property type="entry name" value="TPR"/>
    <property type="match status" value="1"/>
</dbReference>
<evidence type="ECO:0000256" key="8">
    <source>
        <dbReference type="PROSITE-ProRule" id="PRU00339"/>
    </source>
</evidence>
<feature type="domain" description="RanBD1" evidence="11">
    <location>
        <begin position="1549"/>
        <end position="1686"/>
    </location>
</feature>
<name>A0A9N9QT74_9NEOP</name>
<feature type="compositionally biased region" description="Polar residues" evidence="10">
    <location>
        <begin position="2003"/>
        <end position="2012"/>
    </location>
</feature>
<feature type="domain" description="RanBD1" evidence="11">
    <location>
        <begin position="1285"/>
        <end position="1419"/>
    </location>
</feature>
<dbReference type="CDD" id="cd13174">
    <property type="entry name" value="RanBD4_RanBP2_insect-like"/>
    <property type="match status" value="1"/>
</dbReference>
<feature type="compositionally biased region" description="Polar residues" evidence="10">
    <location>
        <begin position="2515"/>
        <end position="2529"/>
    </location>
</feature>
<evidence type="ECO:0000256" key="10">
    <source>
        <dbReference type="SAM" id="MobiDB-lite"/>
    </source>
</evidence>
<feature type="domain" description="RanBP2-type" evidence="12">
    <location>
        <begin position="1780"/>
        <end position="1809"/>
    </location>
</feature>
<dbReference type="SMART" id="SM00160">
    <property type="entry name" value="RanBD"/>
    <property type="match status" value="4"/>
</dbReference>
<evidence type="ECO:0000256" key="5">
    <source>
        <dbReference type="ARBA" id="ARBA00022803"/>
    </source>
</evidence>
<feature type="domain" description="RanBP2-type" evidence="12">
    <location>
        <begin position="1713"/>
        <end position="1742"/>
    </location>
</feature>
<feature type="coiled-coil region" evidence="9">
    <location>
        <begin position="915"/>
        <end position="966"/>
    </location>
</feature>
<dbReference type="Pfam" id="PF07719">
    <property type="entry name" value="TPR_2"/>
    <property type="match status" value="1"/>
</dbReference>
<feature type="compositionally biased region" description="Low complexity" evidence="10">
    <location>
        <begin position="2600"/>
        <end position="2612"/>
    </location>
</feature>
<reference evidence="13" key="1">
    <citation type="submission" date="2021-12" db="EMBL/GenBank/DDBJ databases">
        <authorList>
            <person name="King R."/>
        </authorList>
    </citation>
    <scope>NUCLEOTIDE SEQUENCE</scope>
</reference>
<dbReference type="InterPro" id="IPR011990">
    <property type="entry name" value="TPR-like_helical_dom_sf"/>
</dbReference>
<sequence length="3002" mass="335303">MSALCLCPNADLLPHAISFCAKIIVISVCSLVIKVKMYRNKKDVDKHVENLISKLSVKEFKTRAYSVARLYYEVGDYASCQRYVEQYLTQKDNNAAAYKLLGQALHKLGQKEKALEQYKTSLDIDPTQTSTILDICELLVDDEINIDLGRAKYWCEKAEATFPRHPITFRLREKLVSVSNPNPEALVNLLTAELAISPKDPLLHARLLKHYIHTNQIKEAVNHSCNVEFGEKTFRYNYAWYETLAELLKHNSHNYNDWLFQLLLLTVRERMCILSLTDMPSSSKSLNEANELIFLYDQDIEKVSKAGVTPGFGEFHASLLQHHRGQFVFHAATLLLKKAKKDQLSWSLATQCAGPLMLMAWHIAPNNIKANWLSNAPEKQKQAAHRWYYEGAYRCSQAGHYLISNSRDKNQSYVDQISQCCSGTHWRDKMYEKLFTSRPHLAKIKSSHFVASGTYNAPILRLPRKTEVEAFDAEAQMEYPNSLHHFVWILLHYKNFAQFKCSIFDALTPSATNTGPESMNKIDIQAFLYCSALTSKQQKPNNLHYVSSDKPIILPANITDLLCTLSQLKWWDCAYKFSQNELGTELTDIRGTLSRGIEVVRCIDSHGLDPELLCQLGRIFSEKSKLASEIEERNNLEQRAGLYYSSAIPLLEKLKSRIVIKLPEKRMFDYTHKEFNSKDLNSLIEESKLFVAMTYVSECEYDKAIGLLSSLKSPEAQYHLSQTYRKLALDENNQGDKYVSLLLKAKTMAYKTLDGWQNSERHKNNPLFSDTQELIDELDSLMNKIDPDLTGLVANDVDGKYYSNENVSLLGCDHTAMQSKFPMFRNLSSTPKAPVNSNNITNYRTAVDNQLLESTQVDQRYLERIETEIKNLQKRDTTINNFMEETKKWFEENRKLGNEIITTIHSNIQNTTDQFKLLKISVDQVKDQIDECRNECKDVGELKKQIAEMKKEINKLKKTSSEHNIDESDLYNLEDDYRTSESTSTFTPQLPFVPPVMPPFNQRLVPPFPVPPNPYHLYGQNLYNLYSQYSQFGQSSQVPGAPPIFDPNRGQVNYPGVYPTPEAMYLDVAQLVQPPIPATPAVSLPTAQVASSLSAGPSIPTIPTVSMPAPATTVSITKPISKIESKDIPRSLPVNVVITSSDPLPTCTTIPTPILSVTIPSKHIKGSPHNYQIPMPVTTDTKVISPPVFSFPSADNKLPLNKTGNTSNNSWSQVSVFKTAVTASTAPVSDVTTDSLFNNSRSDDLFEISKSVVDGVLNTSNVSHNKSRTLSEKSNTSVEYDPCPDFQPIIPLPAEVTVTTGEEDETIIFSSRAKLFRFVDKQWKERGLGEIKLLKHKVTGKVRVLMRREQIHKICANHIITSNMEIKPMKNETKAYFWVANDFADETVILEKFCVRFKTADIATQFYEKFEEARKESPSSNVSSDKVHQDKKLPEKQITPVKNNSDTFSVLQSSKPGFTVGGFTFSSTPSFKPVVEDDKAESKPAESSANKANIFSSFSFKSNTSSSFGNIFTAPVSQSVNASIAPEEKEASSKLNTSDTVEEFEPNVQFEPVVPLPALIDQKTGEEDETILFEHRAKLLRFDSTAKEWKERGLGNIKLLVHKDNVQKVRLIMRREQIMKVCCNHALSKEMTFQKMPNMDKAVTWCAKDFSDGELISETFCLRFKTVQICDDFIEAVKAAQSKMKDDTKAAKEEQNAAKQNTQIGFGDQFKPKPGAWNCSMCYTNNLESFNKCACCEQPKPQTIPISGTTATLTNISTIVPPKTATVLTPTNWGDAFKPKPGTWECKECLIRNEATAENCSACNSAKDPSVIKSGKVASGDGFKFKFGMPASNPEPSKDTSISGKVGWGDKFKPKEGSWECQQCLVRNEADSKNCSACSSPKNPSAVSTESNSIFGIGSSGNSGPKFSFGIPANSAKTITSQSSNQTSSIFDGTGAHKFSFGIPSATENNSTNIVTFGEQQSQSRNVIIATPKAPDNQGPLNFSLKINDQGDINVTPKVEAQKNGSNQTQFGGTFDFVFKPKTPPKGKSPLKSPKTQKGEESDDNEYASEDEGHHIHFSPVIPLPDKVEVVTGEENENELYGHRAKLFRFVSGEWKERGIGVVKILKHKDTGNLRVVMRREQVLKICLNHALTSEITYTPKDDKTWLFAANDFSEGELSLQQFCLRFKSKEIATEFKQAIENARGNKKQETINKGANNKKQDSDPEEVVFINEIQASAEEKQKAKELMLPENFFTYKVKEPCQGCRGCDLDDIKTSRKAVVSSGVSTPVKTSIPLFSSPANSFYGTPTNFDKTTDVSLFRTPLGSLGSNTNTSSPLSTNSTLTKNDDTTNKENSFAQKPNLFSSLLEQKTIFGTPPNNPNDKTNITDTQTPTSTKTSGILAPPKLSTMTKTGDEKQNVDPKSIFAAAQNNSVFGKSNSLFGNFNSGTENKSVFGFTAANTTDDSEKQDVKSVFGGDIQKPVGLFSGNSSGSLFGPEALSNSQTKPVGSIFGTGAISTAASNTSPSQVFGNRRSIFGNNQAPTWTSNAIINDQKKPDVTPQESTIKKTEEPKLDSEDKKDTPFKVDNSLSFAALSSSGPGFNLQKKADFQWEGAGQQLFSAAQKEAANAQKNESGAGDDTVTGADEEYDPHYEPIVPLPDKIVVTTGEEDEEKMFGERCKLYRYDEKSREWKERGVGEMKVLYHPERKTYRLLLRREQVHKAVLNMLIFMDLELLPMKNSDRAWTWAGRNYAETAAGEQETLAVRFKSVDLATGFRDKIVECVRKLQATAAQAIREEKESNETPFTTVTPLRLPKHLQDSARADKAMSAKAEEHTQSPPVQHQPFFNVKTEIKPNGQVNKPTEVIEVSRQVHFEEPTEEEEQEEDGYEHDYNEDYDGYYNEEDEESAPYYTCEGSAFIQHGTSSSTCENAHVQVLFDQEMYSPKILVTDADTGEILADMLIHTDTEFQMSGDSCTWSGTDYTSNEPVDKTVTLNFQDSDTTMQFYDSCETSKAATYSSTDQET</sequence>
<feature type="compositionally biased region" description="Basic and acidic residues" evidence="10">
    <location>
        <begin position="2543"/>
        <end position="2561"/>
    </location>
</feature>
<keyword evidence="5 8" id="KW-0802">TPR repeat</keyword>
<dbReference type="PANTHER" id="PTHR23138">
    <property type="entry name" value="RAN BINDING PROTEIN"/>
    <property type="match status" value="1"/>
</dbReference>
<dbReference type="Pfam" id="PF00638">
    <property type="entry name" value="Ran_BP1"/>
    <property type="match status" value="4"/>
</dbReference>
<keyword evidence="3" id="KW-0677">Repeat</keyword>
<evidence type="ECO:0000256" key="1">
    <source>
        <dbReference type="ARBA" id="ARBA00022553"/>
    </source>
</evidence>
<protein>
    <recommendedName>
        <fullName evidence="15">E3 SUMO-protein ligase RanBP2</fullName>
    </recommendedName>
</protein>
<reference evidence="13" key="2">
    <citation type="submission" date="2022-10" db="EMBL/GenBank/DDBJ databases">
        <authorList>
            <consortium name="ENA_rothamsted_submissions"/>
            <consortium name="culmorum"/>
            <person name="King R."/>
        </authorList>
    </citation>
    <scope>NUCLEOTIDE SEQUENCE</scope>
</reference>
<dbReference type="EMBL" id="OU893341">
    <property type="protein sequence ID" value="CAG9782911.1"/>
    <property type="molecule type" value="Genomic_DNA"/>
</dbReference>
<dbReference type="Proteomes" id="UP001153714">
    <property type="component" value="Chromosome 10"/>
</dbReference>
<dbReference type="InterPro" id="IPR045255">
    <property type="entry name" value="RanBP1-like"/>
</dbReference>
<dbReference type="PROSITE" id="PS50196">
    <property type="entry name" value="RANBD1"/>
    <property type="match status" value="4"/>
</dbReference>
<dbReference type="FunFam" id="4.10.1060.10:FF:000003">
    <property type="entry name" value="E3 SUMO-protein ligase RanBP2"/>
    <property type="match status" value="1"/>
</dbReference>
<dbReference type="CDD" id="cd13171">
    <property type="entry name" value="RanBD1_RanBP2_insect-like"/>
    <property type="match status" value="1"/>
</dbReference>
<dbReference type="InterPro" id="IPR001876">
    <property type="entry name" value="Znf_RanBP2"/>
</dbReference>
<dbReference type="Gene3D" id="4.10.1060.10">
    <property type="entry name" value="Zinc finger, RanBP2-type"/>
    <property type="match status" value="3"/>
</dbReference>
<dbReference type="CDD" id="cd13172">
    <property type="entry name" value="RanBD2_RanBP2_insect-like"/>
    <property type="match status" value="1"/>
</dbReference>
<feature type="compositionally biased region" description="Low complexity" evidence="10">
    <location>
        <begin position="2366"/>
        <end position="2376"/>
    </location>
</feature>
<feature type="domain" description="RanBD1" evidence="11">
    <location>
        <begin position="2057"/>
        <end position="2189"/>
    </location>
</feature>
<feature type="compositionally biased region" description="Low complexity" evidence="10">
    <location>
        <begin position="2303"/>
        <end position="2323"/>
    </location>
</feature>
<dbReference type="InterPro" id="IPR036443">
    <property type="entry name" value="Znf_RanBP2_sf"/>
</dbReference>
<dbReference type="SMART" id="SM00547">
    <property type="entry name" value="ZnF_RBZ"/>
    <property type="match status" value="3"/>
</dbReference>
<evidence type="ECO:0000256" key="7">
    <source>
        <dbReference type="PROSITE-ProRule" id="PRU00322"/>
    </source>
</evidence>
<evidence type="ECO:0000256" key="3">
    <source>
        <dbReference type="ARBA" id="ARBA00022737"/>
    </source>
</evidence>
<feature type="compositionally biased region" description="Basic and acidic residues" evidence="10">
    <location>
        <begin position="2799"/>
        <end position="2814"/>
    </location>
</feature>
<dbReference type="PROSITE" id="PS50293">
    <property type="entry name" value="TPR_REGION"/>
    <property type="match status" value="1"/>
</dbReference>
<feature type="region of interest" description="Disordered" evidence="10">
    <location>
        <begin position="2353"/>
        <end position="2396"/>
    </location>
</feature>
<evidence type="ECO:0000313" key="13">
    <source>
        <dbReference type="EMBL" id="CAG9782911.1"/>
    </source>
</evidence>
<dbReference type="SUPFAM" id="SSF48452">
    <property type="entry name" value="TPR-like"/>
    <property type="match status" value="1"/>
</dbReference>
<dbReference type="GO" id="GO:0005096">
    <property type="term" value="F:GTPase activator activity"/>
    <property type="evidence" value="ECO:0007669"/>
    <property type="project" value="TreeGrafter"/>
</dbReference>
<feature type="compositionally biased region" description="Basic and acidic residues" evidence="10">
    <location>
        <begin position="1425"/>
        <end position="1435"/>
    </location>
</feature>
<feature type="repeat" description="TPR" evidence="8">
    <location>
        <begin position="95"/>
        <end position="128"/>
    </location>
</feature>
<evidence type="ECO:0008006" key="15">
    <source>
        <dbReference type="Google" id="ProtNLM"/>
    </source>
</evidence>
<gene>
    <name evidence="13" type="ORF">DIATSA_LOCUS1135</name>
</gene>
<organism evidence="13 14">
    <name type="scientific">Diatraea saccharalis</name>
    <name type="common">sugarcane borer</name>
    <dbReference type="NCBI Taxonomy" id="40085"/>
    <lineage>
        <taxon>Eukaryota</taxon>
        <taxon>Metazoa</taxon>
        <taxon>Ecdysozoa</taxon>
        <taxon>Arthropoda</taxon>
        <taxon>Hexapoda</taxon>
        <taxon>Insecta</taxon>
        <taxon>Pterygota</taxon>
        <taxon>Neoptera</taxon>
        <taxon>Endopterygota</taxon>
        <taxon>Lepidoptera</taxon>
        <taxon>Glossata</taxon>
        <taxon>Ditrysia</taxon>
        <taxon>Pyraloidea</taxon>
        <taxon>Crambidae</taxon>
        <taxon>Crambinae</taxon>
        <taxon>Diatraea</taxon>
    </lineage>
</organism>
<feature type="region of interest" description="Disordered" evidence="10">
    <location>
        <begin position="2303"/>
        <end position="2334"/>
    </location>
</feature>
<dbReference type="Pfam" id="PF00641">
    <property type="entry name" value="Zn_ribbon_RanBP"/>
    <property type="match status" value="2"/>
</dbReference>
<feature type="domain" description="RanBP2-type" evidence="12">
    <location>
        <begin position="1855"/>
        <end position="1884"/>
    </location>
</feature>
<feature type="region of interest" description="Disordered" evidence="10">
    <location>
        <begin position="2002"/>
        <end position="2059"/>
    </location>
</feature>
<evidence type="ECO:0000256" key="9">
    <source>
        <dbReference type="SAM" id="Coils"/>
    </source>
</evidence>
<keyword evidence="1" id="KW-0597">Phosphoprotein</keyword>
<dbReference type="InterPro" id="IPR013105">
    <property type="entry name" value="TPR_2"/>
</dbReference>
<keyword evidence="14" id="KW-1185">Reference proteome</keyword>
<feature type="region of interest" description="Disordered" evidence="10">
    <location>
        <begin position="2799"/>
        <end position="2820"/>
    </location>
</feature>
<keyword evidence="2" id="KW-0479">Metal-binding</keyword>
<dbReference type="Gene3D" id="1.25.40.10">
    <property type="entry name" value="Tetratricopeptide repeat domain"/>
    <property type="match status" value="1"/>
</dbReference>
<feature type="region of interest" description="Disordered" evidence="10">
    <location>
        <begin position="2600"/>
        <end position="2631"/>
    </location>
</feature>
<evidence type="ECO:0000256" key="4">
    <source>
        <dbReference type="ARBA" id="ARBA00022771"/>
    </source>
</evidence>
<evidence type="ECO:0000256" key="2">
    <source>
        <dbReference type="ARBA" id="ARBA00022723"/>
    </source>
</evidence>
<keyword evidence="4 7" id="KW-0863">Zinc-finger</keyword>
<feature type="region of interest" description="Disordered" evidence="10">
    <location>
        <begin position="2500"/>
        <end position="2561"/>
    </location>
</feature>
<evidence type="ECO:0000259" key="11">
    <source>
        <dbReference type="PROSITE" id="PS50196"/>
    </source>
</evidence>
<dbReference type="SUPFAM" id="SSF90209">
    <property type="entry name" value="Ran binding protein zinc finger-like"/>
    <property type="match status" value="1"/>
</dbReference>
<evidence type="ECO:0000259" key="12">
    <source>
        <dbReference type="PROSITE" id="PS50199"/>
    </source>
</evidence>
<keyword evidence="9" id="KW-0175">Coiled coil</keyword>
<feature type="region of interest" description="Disordered" evidence="10">
    <location>
        <begin position="1417"/>
        <end position="1439"/>
    </location>
</feature>
<dbReference type="SUPFAM" id="SSF50729">
    <property type="entry name" value="PH domain-like"/>
    <property type="match status" value="4"/>
</dbReference>
<dbReference type="InterPro" id="IPR000156">
    <property type="entry name" value="Ran_bind_dom"/>
</dbReference>
<dbReference type="OrthoDB" id="2357150at2759"/>
<dbReference type="PANTHER" id="PTHR23138:SF179">
    <property type="entry name" value="NUCLEAR PORE COMPLEX PROTEIN"/>
    <property type="match status" value="1"/>
</dbReference>
<feature type="domain" description="RanBD1" evidence="11">
    <location>
        <begin position="2630"/>
        <end position="2767"/>
    </location>
</feature>
<evidence type="ECO:0000313" key="14">
    <source>
        <dbReference type="Proteomes" id="UP001153714"/>
    </source>
</evidence>
<feature type="compositionally biased region" description="Acidic residues" evidence="10">
    <location>
        <begin position="2041"/>
        <end position="2050"/>
    </location>
</feature>
<dbReference type="PROSITE" id="PS50199">
    <property type="entry name" value="ZF_RANBP2_2"/>
    <property type="match status" value="3"/>
</dbReference>
<feature type="compositionally biased region" description="Low complexity" evidence="10">
    <location>
        <begin position="2026"/>
        <end position="2036"/>
    </location>
</feature>